<dbReference type="EMBL" id="CAJVQB010047544">
    <property type="protein sequence ID" value="CAG8833521.1"/>
    <property type="molecule type" value="Genomic_DNA"/>
</dbReference>
<sequence>TSDTVSLIFDIWSLQAHDSYIRITCHWIIELFELHKIILEIGELDDHYASDIVESVNSVFDKFKINNQKIFFIITDNSANVKTKASRRAYFKVQTLVSILSKEKKRKQLHKAQLQINLELKEPLDVIKDIRKEAEMMSSFLPSKEEFELLEELIVILSLFDKATQFLSGSKYPTLFMTPMLEELARQLKYFTGHNEEAIFVREQF</sequence>
<dbReference type="InterPro" id="IPR052035">
    <property type="entry name" value="ZnF_BED_domain_contain"/>
</dbReference>
<evidence type="ECO:0000256" key="2">
    <source>
        <dbReference type="ARBA" id="ARBA00022723"/>
    </source>
</evidence>
<feature type="non-terminal residue" evidence="6">
    <location>
        <position position="1"/>
    </location>
</feature>
<evidence type="ECO:0000256" key="5">
    <source>
        <dbReference type="ARBA" id="ARBA00023242"/>
    </source>
</evidence>
<keyword evidence="2" id="KW-0479">Metal-binding</keyword>
<comment type="caution">
    <text evidence="6">The sequence shown here is derived from an EMBL/GenBank/DDBJ whole genome shotgun (WGS) entry which is preliminary data.</text>
</comment>
<name>A0ABN7WIY5_GIGMA</name>
<dbReference type="PANTHER" id="PTHR46481">
    <property type="entry name" value="ZINC FINGER BED DOMAIN-CONTAINING PROTEIN 4"/>
    <property type="match status" value="1"/>
</dbReference>
<accession>A0ABN7WIY5</accession>
<dbReference type="InterPro" id="IPR012337">
    <property type="entry name" value="RNaseH-like_sf"/>
</dbReference>
<evidence type="ECO:0000313" key="6">
    <source>
        <dbReference type="EMBL" id="CAG8833521.1"/>
    </source>
</evidence>
<keyword evidence="4" id="KW-0862">Zinc</keyword>
<dbReference type="SUPFAM" id="SSF53098">
    <property type="entry name" value="Ribonuclease H-like"/>
    <property type="match status" value="1"/>
</dbReference>
<keyword evidence="3" id="KW-0863">Zinc-finger</keyword>
<dbReference type="Proteomes" id="UP000789901">
    <property type="component" value="Unassembled WGS sequence"/>
</dbReference>
<protein>
    <submittedName>
        <fullName evidence="6">7192_t:CDS:1</fullName>
    </submittedName>
</protein>
<evidence type="ECO:0000313" key="7">
    <source>
        <dbReference type="Proteomes" id="UP000789901"/>
    </source>
</evidence>
<keyword evidence="7" id="KW-1185">Reference proteome</keyword>
<comment type="subcellular location">
    <subcellularLocation>
        <location evidence="1">Nucleus</location>
    </subcellularLocation>
</comment>
<gene>
    <name evidence="6" type="ORF">GMARGA_LOCUS31598</name>
</gene>
<organism evidence="6 7">
    <name type="scientific">Gigaspora margarita</name>
    <dbReference type="NCBI Taxonomy" id="4874"/>
    <lineage>
        <taxon>Eukaryota</taxon>
        <taxon>Fungi</taxon>
        <taxon>Fungi incertae sedis</taxon>
        <taxon>Mucoromycota</taxon>
        <taxon>Glomeromycotina</taxon>
        <taxon>Glomeromycetes</taxon>
        <taxon>Diversisporales</taxon>
        <taxon>Gigasporaceae</taxon>
        <taxon>Gigaspora</taxon>
    </lineage>
</organism>
<reference evidence="6 7" key="1">
    <citation type="submission" date="2021-06" db="EMBL/GenBank/DDBJ databases">
        <authorList>
            <person name="Kallberg Y."/>
            <person name="Tangrot J."/>
            <person name="Rosling A."/>
        </authorList>
    </citation>
    <scope>NUCLEOTIDE SEQUENCE [LARGE SCALE GENOMIC DNA]</scope>
    <source>
        <strain evidence="6 7">120-4 pot B 10/14</strain>
    </source>
</reference>
<evidence type="ECO:0000256" key="1">
    <source>
        <dbReference type="ARBA" id="ARBA00004123"/>
    </source>
</evidence>
<evidence type="ECO:0000256" key="4">
    <source>
        <dbReference type="ARBA" id="ARBA00022833"/>
    </source>
</evidence>
<keyword evidence="5" id="KW-0539">Nucleus</keyword>
<proteinExistence type="predicted"/>
<evidence type="ECO:0000256" key="3">
    <source>
        <dbReference type="ARBA" id="ARBA00022771"/>
    </source>
</evidence>
<dbReference type="PANTHER" id="PTHR46481:SF10">
    <property type="entry name" value="ZINC FINGER BED DOMAIN-CONTAINING PROTEIN 39"/>
    <property type="match status" value="1"/>
</dbReference>